<dbReference type="Proteomes" id="UP000033907">
    <property type="component" value="Unassembled WGS sequence"/>
</dbReference>
<evidence type="ECO:0000313" key="2">
    <source>
        <dbReference type="EMBL" id="KKT10525.1"/>
    </source>
</evidence>
<accession>A0A0G1EKL5</accession>
<keyword evidence="1" id="KW-0812">Transmembrane</keyword>
<comment type="caution">
    <text evidence="2">The sequence shown here is derived from an EMBL/GenBank/DDBJ whole genome shotgun (WGS) entry which is preliminary data.</text>
</comment>
<keyword evidence="1" id="KW-1133">Transmembrane helix</keyword>
<dbReference type="AlphaFoldDB" id="A0A0G1EKL5"/>
<protein>
    <submittedName>
        <fullName evidence="2">Uncharacterized protein</fullName>
    </submittedName>
</protein>
<feature type="transmembrane region" description="Helical" evidence="1">
    <location>
        <begin position="15"/>
        <end position="35"/>
    </location>
</feature>
<gene>
    <name evidence="2" type="ORF">UV91_C0013G0010</name>
</gene>
<organism evidence="2 3">
    <name type="scientific">Candidatus Nomurabacteria bacterium GW2011_GWF2_43_24</name>
    <dbReference type="NCBI Taxonomy" id="1618778"/>
    <lineage>
        <taxon>Bacteria</taxon>
        <taxon>Candidatus Nomuraibacteriota</taxon>
    </lineage>
</organism>
<reference evidence="2 3" key="1">
    <citation type="journal article" date="2015" name="Nature">
        <title>rRNA introns, odd ribosomes, and small enigmatic genomes across a large radiation of phyla.</title>
        <authorList>
            <person name="Brown C.T."/>
            <person name="Hug L.A."/>
            <person name="Thomas B.C."/>
            <person name="Sharon I."/>
            <person name="Castelle C.J."/>
            <person name="Singh A."/>
            <person name="Wilkins M.J."/>
            <person name="Williams K.H."/>
            <person name="Banfield J.F."/>
        </authorList>
    </citation>
    <scope>NUCLEOTIDE SEQUENCE [LARGE SCALE GENOMIC DNA]</scope>
</reference>
<evidence type="ECO:0000256" key="1">
    <source>
        <dbReference type="SAM" id="Phobius"/>
    </source>
</evidence>
<proteinExistence type="predicted"/>
<name>A0A0G1EKL5_9BACT</name>
<keyword evidence="1" id="KW-0472">Membrane</keyword>
<sequence length="84" mass="9141">MEENIVEPEKKSNGAFIGLVIIIIILIVGGIYIWMSNKNAVKPIPTTQEQSTALTDQDSAVLDALEQELNATDTDIDVNVNSIN</sequence>
<dbReference type="EMBL" id="LCGH01000013">
    <property type="protein sequence ID" value="KKT10525.1"/>
    <property type="molecule type" value="Genomic_DNA"/>
</dbReference>
<evidence type="ECO:0000313" key="3">
    <source>
        <dbReference type="Proteomes" id="UP000033907"/>
    </source>
</evidence>